<keyword evidence="4" id="KW-0560">Oxidoreductase</keyword>
<reference evidence="6" key="1">
    <citation type="journal article" date="2005" name="PLoS Biol.">
        <title>The genomes of Oryza sativa: a history of duplications.</title>
        <authorList>
            <person name="Yu J."/>
            <person name="Wang J."/>
            <person name="Lin W."/>
            <person name="Li S."/>
            <person name="Li H."/>
            <person name="Zhou J."/>
            <person name="Ni P."/>
            <person name="Dong W."/>
            <person name="Hu S."/>
            <person name="Zeng C."/>
            <person name="Zhang J."/>
            <person name="Zhang Y."/>
            <person name="Li R."/>
            <person name="Xu Z."/>
            <person name="Li S."/>
            <person name="Li X."/>
            <person name="Zheng H."/>
            <person name="Cong L."/>
            <person name="Lin L."/>
            <person name="Yin J."/>
            <person name="Geng J."/>
            <person name="Li G."/>
            <person name="Shi J."/>
            <person name="Liu J."/>
            <person name="Lv H."/>
            <person name="Li J."/>
            <person name="Wang J."/>
            <person name="Deng Y."/>
            <person name="Ran L."/>
            <person name="Shi X."/>
            <person name="Wang X."/>
            <person name="Wu Q."/>
            <person name="Li C."/>
            <person name="Ren X."/>
            <person name="Wang J."/>
            <person name="Wang X."/>
            <person name="Li D."/>
            <person name="Liu D."/>
            <person name="Zhang X."/>
            <person name="Ji Z."/>
            <person name="Zhao W."/>
            <person name="Sun Y."/>
            <person name="Zhang Z."/>
            <person name="Bao J."/>
            <person name="Han Y."/>
            <person name="Dong L."/>
            <person name="Ji J."/>
            <person name="Chen P."/>
            <person name="Wu S."/>
            <person name="Liu J."/>
            <person name="Xiao Y."/>
            <person name="Bu D."/>
            <person name="Tan J."/>
            <person name="Yang L."/>
            <person name="Ye C."/>
            <person name="Zhang J."/>
            <person name="Xu J."/>
            <person name="Zhou Y."/>
            <person name="Yu Y."/>
            <person name="Zhang B."/>
            <person name="Zhuang S."/>
            <person name="Wei H."/>
            <person name="Liu B."/>
            <person name="Lei M."/>
            <person name="Yu H."/>
            <person name="Li Y."/>
            <person name="Xu H."/>
            <person name="Wei S."/>
            <person name="He X."/>
            <person name="Fang L."/>
            <person name="Zhang Z."/>
            <person name="Zhang Y."/>
            <person name="Huang X."/>
            <person name="Su Z."/>
            <person name="Tong W."/>
            <person name="Li J."/>
            <person name="Tong Z."/>
            <person name="Li S."/>
            <person name="Ye J."/>
            <person name="Wang L."/>
            <person name="Fang L."/>
            <person name="Lei T."/>
            <person name="Chen C."/>
            <person name="Chen H."/>
            <person name="Xu Z."/>
            <person name="Li H."/>
            <person name="Huang H."/>
            <person name="Zhang F."/>
            <person name="Xu H."/>
            <person name="Li N."/>
            <person name="Zhao C."/>
            <person name="Li S."/>
            <person name="Dong L."/>
            <person name="Huang Y."/>
            <person name="Li L."/>
            <person name="Xi Y."/>
            <person name="Qi Q."/>
            <person name="Li W."/>
            <person name="Zhang B."/>
            <person name="Hu W."/>
            <person name="Zhang Y."/>
            <person name="Tian X."/>
            <person name="Jiao Y."/>
            <person name="Liang X."/>
            <person name="Jin J."/>
            <person name="Gao L."/>
            <person name="Zheng W."/>
            <person name="Hao B."/>
            <person name="Liu S."/>
            <person name="Wang W."/>
            <person name="Yuan L."/>
            <person name="Cao M."/>
            <person name="McDermott J."/>
            <person name="Samudrala R."/>
            <person name="Wang J."/>
            <person name="Wong G.K."/>
            <person name="Yang H."/>
        </authorList>
    </citation>
    <scope>NUCLEOTIDE SEQUENCE [LARGE SCALE GENOMIC DNA]</scope>
</reference>
<dbReference type="AlphaFoldDB" id="B9G1C3"/>
<keyword evidence="2" id="KW-0285">Flavoprotein</keyword>
<evidence type="ECO:0000256" key="4">
    <source>
        <dbReference type="ARBA" id="ARBA00023002"/>
    </source>
</evidence>
<comment type="cofactor">
    <cofactor evidence="1">
        <name>FAD</name>
        <dbReference type="ChEBI" id="CHEBI:57692"/>
    </cofactor>
</comment>
<dbReference type="EMBL" id="CM000145">
    <property type="protein sequence ID" value="EEE68840.1"/>
    <property type="molecule type" value="Genomic_DNA"/>
</dbReference>
<dbReference type="Pfam" id="PF00175">
    <property type="entry name" value="NAD_binding_1"/>
    <property type="match status" value="1"/>
</dbReference>
<evidence type="ECO:0000313" key="6">
    <source>
        <dbReference type="EMBL" id="EEE68840.1"/>
    </source>
</evidence>
<dbReference type="GO" id="GO:0016491">
    <property type="term" value="F:oxidoreductase activity"/>
    <property type="evidence" value="ECO:0007669"/>
    <property type="project" value="UniProtKB-KW"/>
</dbReference>
<dbReference type="SUPFAM" id="SSF52343">
    <property type="entry name" value="Ferredoxin reductase-like, C-terminal NADP-linked domain"/>
    <property type="match status" value="1"/>
</dbReference>
<feature type="domain" description="Oxidoreductase FAD/NAD(P)-binding" evidence="5">
    <location>
        <begin position="35"/>
        <end position="87"/>
    </location>
</feature>
<organism evidence="6">
    <name type="scientific">Oryza sativa subsp. japonica</name>
    <name type="common">Rice</name>
    <dbReference type="NCBI Taxonomy" id="39947"/>
    <lineage>
        <taxon>Eukaryota</taxon>
        <taxon>Viridiplantae</taxon>
        <taxon>Streptophyta</taxon>
        <taxon>Embryophyta</taxon>
        <taxon>Tracheophyta</taxon>
        <taxon>Spermatophyta</taxon>
        <taxon>Magnoliopsida</taxon>
        <taxon>Liliopsida</taxon>
        <taxon>Poales</taxon>
        <taxon>Poaceae</taxon>
        <taxon>BOP clade</taxon>
        <taxon>Oryzoideae</taxon>
        <taxon>Oryzeae</taxon>
        <taxon>Oryzinae</taxon>
        <taxon>Oryza</taxon>
        <taxon>Oryza sativa</taxon>
    </lineage>
</organism>
<name>B9G1C3_ORYSJ</name>
<sequence length="106" mass="12148">MDVKANVTSREELACNANRLEYDARPRRRRCRRGRRRVAALHVKRPEEGWKYGVGFVTEEVLREHVPEGGDDTLALACGPPPMIKFAVSPNLEKMKYDMANSFIVF</sequence>
<dbReference type="PANTHER" id="PTHR19370">
    <property type="entry name" value="NADH-CYTOCHROME B5 REDUCTASE"/>
    <property type="match status" value="1"/>
</dbReference>
<proteinExistence type="predicted"/>
<keyword evidence="3" id="KW-0274">FAD</keyword>
<dbReference type="Gene3D" id="3.40.50.80">
    <property type="entry name" value="Nucleotide-binding domain of ferredoxin-NADP reductase (FNR) module"/>
    <property type="match status" value="1"/>
</dbReference>
<evidence type="ECO:0000259" key="5">
    <source>
        <dbReference type="Pfam" id="PF00175"/>
    </source>
</evidence>
<dbReference type="InterPro" id="IPR039261">
    <property type="entry name" value="FNR_nucleotide-bd"/>
</dbReference>
<gene>
    <name evidence="6" type="ORF">OsJ_27623</name>
</gene>
<dbReference type="PANTHER" id="PTHR19370:SF185">
    <property type="entry name" value="NADH-CYTOCHROME B5 REDUCTASE"/>
    <property type="match status" value="1"/>
</dbReference>
<evidence type="ECO:0000256" key="1">
    <source>
        <dbReference type="ARBA" id="ARBA00001974"/>
    </source>
</evidence>
<dbReference type="InterPro" id="IPR001433">
    <property type="entry name" value="OxRdtase_FAD/NAD-bd"/>
</dbReference>
<evidence type="ECO:0000256" key="3">
    <source>
        <dbReference type="ARBA" id="ARBA00022827"/>
    </source>
</evidence>
<reference evidence="6" key="2">
    <citation type="submission" date="2008-12" db="EMBL/GenBank/DDBJ databases">
        <title>Improved gene annotation of the rice (Oryza sativa) genomes.</title>
        <authorList>
            <person name="Wang J."/>
            <person name="Li R."/>
            <person name="Fan W."/>
            <person name="Huang Q."/>
            <person name="Zhang J."/>
            <person name="Zhou Y."/>
            <person name="Hu Y."/>
            <person name="Zi S."/>
            <person name="Li J."/>
            <person name="Ni P."/>
            <person name="Zheng H."/>
            <person name="Zhang Y."/>
            <person name="Zhao M."/>
            <person name="Hao Q."/>
            <person name="McDermott J."/>
            <person name="Samudrala R."/>
            <person name="Kristiansen K."/>
            <person name="Wong G.K.-S."/>
        </authorList>
    </citation>
    <scope>NUCLEOTIDE SEQUENCE</scope>
</reference>
<dbReference type="Proteomes" id="UP000007752">
    <property type="component" value="Chromosome 8"/>
</dbReference>
<accession>B9G1C3</accession>
<dbReference type="InterPro" id="IPR001834">
    <property type="entry name" value="CBR-like"/>
</dbReference>
<protein>
    <recommendedName>
        <fullName evidence="5">Oxidoreductase FAD/NAD(P)-binding domain-containing protein</fullName>
    </recommendedName>
</protein>
<evidence type="ECO:0000256" key="2">
    <source>
        <dbReference type="ARBA" id="ARBA00022630"/>
    </source>
</evidence>